<dbReference type="Proteomes" id="UP000597338">
    <property type="component" value="Unassembled WGS sequence"/>
</dbReference>
<dbReference type="InterPro" id="IPR004843">
    <property type="entry name" value="Calcineurin-like_PHP"/>
</dbReference>
<feature type="chain" id="PRO_5045794267" description="Purple acid phosphatase" evidence="2">
    <location>
        <begin position="21"/>
        <end position="390"/>
    </location>
</feature>
<dbReference type="InterPro" id="IPR039331">
    <property type="entry name" value="PAPs-like"/>
</dbReference>
<evidence type="ECO:0000313" key="6">
    <source>
        <dbReference type="Proteomes" id="UP000597338"/>
    </source>
</evidence>
<organism evidence="5 6">
    <name type="scientific">Parapedobacter defluvii</name>
    <dbReference type="NCBI Taxonomy" id="2045106"/>
    <lineage>
        <taxon>Bacteria</taxon>
        <taxon>Pseudomonadati</taxon>
        <taxon>Bacteroidota</taxon>
        <taxon>Sphingobacteriia</taxon>
        <taxon>Sphingobacteriales</taxon>
        <taxon>Sphingobacteriaceae</taxon>
        <taxon>Parapedobacter</taxon>
    </lineage>
</organism>
<dbReference type="Gene3D" id="2.60.40.380">
    <property type="entry name" value="Purple acid phosphatase-like, N-terminal"/>
    <property type="match status" value="1"/>
</dbReference>
<keyword evidence="6" id="KW-1185">Reference proteome</keyword>
<comment type="caution">
    <text evidence="5">The sequence shown here is derived from an EMBL/GenBank/DDBJ whole genome shotgun (WGS) entry which is preliminary data.</text>
</comment>
<feature type="domain" description="Purple acid phosphatase N-terminal" evidence="4">
    <location>
        <begin position="33"/>
        <end position="111"/>
    </location>
</feature>
<sequence length="390" mass="44182">MNKSVCFLLCCFLNVTVCIAQTKISITHGPYLQALHDTGVTIVWTTDKDAVGWVELAPDDSTHFYREERPKHFASSHGFKDVSKLHKVTLRGLQPGVKYRYRVYAQEVISHVGTNVQYGQVVATQVYQRAPLSFTTSRPDQSSLSFAIVNDIHGRNDVMKNLLGQLDWPETDLVFFNGDMANDLRSEEQLFAHYMDTATALFASEIPMYYARGNHETRGNFASAFPDYFPTTSGHLYYVFRRGPVCFVVLDCGEDKPDSDIEYSGIVTMDEYRTQQAEWLKEALQRPEYREAPYKVVVCHMPPFGGWHGEEEIARKFVPLLNAAGAQVMLSGHLHRHMKREAQPGNHQFPILVNSNNNMLKATADGQRLHIDVVDQSGKTIDSITLYPSH</sequence>
<dbReference type="Pfam" id="PF16656">
    <property type="entry name" value="Pur_ac_phosph_N"/>
    <property type="match status" value="1"/>
</dbReference>
<dbReference type="InterPro" id="IPR029052">
    <property type="entry name" value="Metallo-depent_PP-like"/>
</dbReference>
<protein>
    <recommendedName>
        <fullName evidence="7">Purple acid phosphatase</fullName>
    </recommendedName>
</protein>
<dbReference type="PANTHER" id="PTHR22953">
    <property type="entry name" value="ACID PHOSPHATASE RELATED"/>
    <property type="match status" value="1"/>
</dbReference>
<proteinExistence type="predicted"/>
<dbReference type="InterPro" id="IPR015914">
    <property type="entry name" value="PAPs_N"/>
</dbReference>
<evidence type="ECO:0000256" key="1">
    <source>
        <dbReference type="ARBA" id="ARBA00022729"/>
    </source>
</evidence>
<name>A0ABQ1LLE0_9SPHI</name>
<gene>
    <name evidence="5" type="ORF">GCM10011386_16880</name>
</gene>
<evidence type="ECO:0000313" key="5">
    <source>
        <dbReference type="EMBL" id="GGC25519.1"/>
    </source>
</evidence>
<evidence type="ECO:0008006" key="7">
    <source>
        <dbReference type="Google" id="ProtNLM"/>
    </source>
</evidence>
<dbReference type="SUPFAM" id="SSF56300">
    <property type="entry name" value="Metallo-dependent phosphatases"/>
    <property type="match status" value="1"/>
</dbReference>
<dbReference type="InterPro" id="IPR008963">
    <property type="entry name" value="Purple_acid_Pase-like_N"/>
</dbReference>
<dbReference type="RefSeq" id="WP_188749544.1">
    <property type="nucleotide sequence ID" value="NZ_BMIK01000004.1"/>
</dbReference>
<reference evidence="6" key="1">
    <citation type="journal article" date="2019" name="Int. J. Syst. Evol. Microbiol.">
        <title>The Global Catalogue of Microorganisms (GCM) 10K type strain sequencing project: providing services to taxonomists for standard genome sequencing and annotation.</title>
        <authorList>
            <consortium name="The Broad Institute Genomics Platform"/>
            <consortium name="The Broad Institute Genome Sequencing Center for Infectious Disease"/>
            <person name="Wu L."/>
            <person name="Ma J."/>
        </authorList>
    </citation>
    <scope>NUCLEOTIDE SEQUENCE [LARGE SCALE GENOMIC DNA]</scope>
    <source>
        <strain evidence="6">CGMCC 1.15342</strain>
    </source>
</reference>
<accession>A0ABQ1LLE0</accession>
<feature type="domain" description="Calcineurin-like phosphoesterase" evidence="3">
    <location>
        <begin position="145"/>
        <end position="336"/>
    </location>
</feature>
<dbReference type="SUPFAM" id="SSF49363">
    <property type="entry name" value="Purple acid phosphatase, N-terminal domain"/>
    <property type="match status" value="1"/>
</dbReference>
<dbReference type="PANTHER" id="PTHR22953:SF153">
    <property type="entry name" value="PURPLE ACID PHOSPHATASE"/>
    <property type="match status" value="1"/>
</dbReference>
<dbReference type="Gene3D" id="3.60.21.10">
    <property type="match status" value="1"/>
</dbReference>
<dbReference type="Pfam" id="PF00149">
    <property type="entry name" value="Metallophos"/>
    <property type="match status" value="1"/>
</dbReference>
<evidence type="ECO:0000259" key="3">
    <source>
        <dbReference type="Pfam" id="PF00149"/>
    </source>
</evidence>
<dbReference type="EMBL" id="BMIK01000004">
    <property type="protein sequence ID" value="GGC25519.1"/>
    <property type="molecule type" value="Genomic_DNA"/>
</dbReference>
<feature type="signal peptide" evidence="2">
    <location>
        <begin position="1"/>
        <end position="20"/>
    </location>
</feature>
<evidence type="ECO:0000256" key="2">
    <source>
        <dbReference type="SAM" id="SignalP"/>
    </source>
</evidence>
<evidence type="ECO:0000259" key="4">
    <source>
        <dbReference type="Pfam" id="PF16656"/>
    </source>
</evidence>
<keyword evidence="1 2" id="KW-0732">Signal</keyword>